<gene>
    <name evidence="1" type="ordered locus">Sta7437_4573</name>
</gene>
<name>K9Y216_STAC7</name>
<accession>K9Y216</accession>
<keyword evidence="1" id="KW-0614">Plasmid</keyword>
<dbReference type="RefSeq" id="WP_015211941.1">
    <property type="nucleotide sequence ID" value="NC_019765.1"/>
</dbReference>
<geneLocation type="plasmid" evidence="1 2">
    <name>pSTA7437.01</name>
</geneLocation>
<dbReference type="AlphaFoldDB" id="K9Y216"/>
<sequence length="88" mass="9891">MTHRATITLDDDAYAFLEASAGNNRSAYINKLLKEEKQRVLAKQIMRANQEEASDLAYQEELMNWDVTLSDGLNERDTAVSAACPIEL</sequence>
<dbReference type="OrthoDB" id="517697at2"/>
<organism evidence="1 2">
    <name type="scientific">Stanieria cyanosphaera (strain ATCC 29371 / PCC 7437)</name>
    <dbReference type="NCBI Taxonomy" id="111780"/>
    <lineage>
        <taxon>Bacteria</taxon>
        <taxon>Bacillati</taxon>
        <taxon>Cyanobacteriota</taxon>
        <taxon>Cyanophyceae</taxon>
        <taxon>Pleurocapsales</taxon>
        <taxon>Dermocarpellaceae</taxon>
        <taxon>Stanieria</taxon>
    </lineage>
</organism>
<dbReference type="Proteomes" id="UP000010473">
    <property type="component" value="Plasmid pSTA7437.01"/>
</dbReference>
<evidence type="ECO:0000313" key="1">
    <source>
        <dbReference type="EMBL" id="AFZ38032.1"/>
    </source>
</evidence>
<protein>
    <submittedName>
        <fullName evidence="1">CopG family protein</fullName>
    </submittedName>
</protein>
<dbReference type="HOGENOM" id="CLU_198993_0_0_3"/>
<proteinExistence type="predicted"/>
<keyword evidence="2" id="KW-1185">Reference proteome</keyword>
<dbReference type="KEGG" id="scs:Sta7437_4573"/>
<dbReference type="EMBL" id="CP003654">
    <property type="protein sequence ID" value="AFZ38032.1"/>
    <property type="molecule type" value="Genomic_DNA"/>
</dbReference>
<reference evidence="2" key="1">
    <citation type="journal article" date="2013" name="Proc. Natl. Acad. Sci. U.S.A.">
        <title>Improving the coverage of the cyanobacterial phylum using diversity-driven genome sequencing.</title>
        <authorList>
            <person name="Shih P.M."/>
            <person name="Wu D."/>
            <person name="Latifi A."/>
            <person name="Axen S.D."/>
            <person name="Fewer D.P."/>
            <person name="Talla E."/>
            <person name="Calteau A."/>
            <person name="Cai F."/>
            <person name="Tandeau de Marsac N."/>
            <person name="Rippka R."/>
            <person name="Herdman M."/>
            <person name="Sivonen K."/>
            <person name="Coursin T."/>
            <person name="Laurent T."/>
            <person name="Goodwin L."/>
            <person name="Nolan M."/>
            <person name="Davenport K.W."/>
            <person name="Han C.S."/>
            <person name="Rubin E.M."/>
            <person name="Eisen J.A."/>
            <person name="Woyke T."/>
            <person name="Gugger M."/>
            <person name="Kerfeld C.A."/>
        </authorList>
    </citation>
    <scope>NUCLEOTIDE SEQUENCE [LARGE SCALE GENOMIC DNA]</scope>
    <source>
        <strain evidence="2">ATCC 29371 / PCC 7437</strain>
        <plasmid evidence="2">Plasmid pSTA7437.01</plasmid>
    </source>
</reference>
<evidence type="ECO:0000313" key="2">
    <source>
        <dbReference type="Proteomes" id="UP000010473"/>
    </source>
</evidence>